<dbReference type="Gene3D" id="3.90.1590.10">
    <property type="entry name" value="glutathione-dependent formaldehyde- activating enzyme (gfa)"/>
    <property type="match status" value="1"/>
</dbReference>
<keyword evidence="3" id="KW-0862">Zinc</keyword>
<evidence type="ECO:0000313" key="7">
    <source>
        <dbReference type="Proteomes" id="UP001149074"/>
    </source>
</evidence>
<gene>
    <name evidence="6" type="ORF">N7532_003203</name>
</gene>
<dbReference type="RefSeq" id="XP_056476054.1">
    <property type="nucleotide sequence ID" value="XM_056615697.1"/>
</dbReference>
<evidence type="ECO:0000256" key="1">
    <source>
        <dbReference type="ARBA" id="ARBA00005495"/>
    </source>
</evidence>
<evidence type="ECO:0000256" key="4">
    <source>
        <dbReference type="ARBA" id="ARBA00023239"/>
    </source>
</evidence>
<dbReference type="OrthoDB" id="406544at2759"/>
<keyword evidence="4" id="KW-0456">Lyase</keyword>
<proteinExistence type="inferred from homology"/>
<dbReference type="Proteomes" id="UP001149074">
    <property type="component" value="Unassembled WGS sequence"/>
</dbReference>
<name>A0A9W9KDS8_9EURO</name>
<organism evidence="6 7">
    <name type="scientific">Penicillium argentinense</name>
    <dbReference type="NCBI Taxonomy" id="1131581"/>
    <lineage>
        <taxon>Eukaryota</taxon>
        <taxon>Fungi</taxon>
        <taxon>Dikarya</taxon>
        <taxon>Ascomycota</taxon>
        <taxon>Pezizomycotina</taxon>
        <taxon>Eurotiomycetes</taxon>
        <taxon>Eurotiomycetidae</taxon>
        <taxon>Eurotiales</taxon>
        <taxon>Aspergillaceae</taxon>
        <taxon>Penicillium</taxon>
    </lineage>
</organism>
<dbReference type="SUPFAM" id="SSF51316">
    <property type="entry name" value="Mss4-like"/>
    <property type="match status" value="1"/>
</dbReference>
<keyword evidence="7" id="KW-1185">Reference proteome</keyword>
<evidence type="ECO:0000259" key="5">
    <source>
        <dbReference type="PROSITE" id="PS51891"/>
    </source>
</evidence>
<dbReference type="EMBL" id="JAPQKI010000004">
    <property type="protein sequence ID" value="KAJ5102674.1"/>
    <property type="molecule type" value="Genomic_DNA"/>
</dbReference>
<dbReference type="PROSITE" id="PS51891">
    <property type="entry name" value="CENP_V_GFA"/>
    <property type="match status" value="1"/>
</dbReference>
<dbReference type="InterPro" id="IPR006913">
    <property type="entry name" value="CENP-V/GFA"/>
</dbReference>
<evidence type="ECO:0000313" key="6">
    <source>
        <dbReference type="EMBL" id="KAJ5102674.1"/>
    </source>
</evidence>
<comment type="similarity">
    <text evidence="1">Belongs to the Gfa family.</text>
</comment>
<dbReference type="InterPro" id="IPR011057">
    <property type="entry name" value="Mss4-like_sf"/>
</dbReference>
<protein>
    <submittedName>
        <fullName evidence="6">DUF636 domain protein</fullName>
    </submittedName>
</protein>
<dbReference type="PANTHER" id="PTHR33337">
    <property type="entry name" value="GFA DOMAIN-CONTAINING PROTEIN"/>
    <property type="match status" value="1"/>
</dbReference>
<dbReference type="GeneID" id="81354676"/>
<reference evidence="6" key="1">
    <citation type="submission" date="2022-11" db="EMBL/GenBank/DDBJ databases">
        <authorList>
            <person name="Petersen C."/>
        </authorList>
    </citation>
    <scope>NUCLEOTIDE SEQUENCE</scope>
    <source>
        <strain evidence="6">IBT 30761</strain>
    </source>
</reference>
<evidence type="ECO:0000256" key="2">
    <source>
        <dbReference type="ARBA" id="ARBA00022723"/>
    </source>
</evidence>
<evidence type="ECO:0000256" key="3">
    <source>
        <dbReference type="ARBA" id="ARBA00022833"/>
    </source>
</evidence>
<dbReference type="GO" id="GO:0016846">
    <property type="term" value="F:carbon-sulfur lyase activity"/>
    <property type="evidence" value="ECO:0007669"/>
    <property type="project" value="InterPro"/>
</dbReference>
<dbReference type="Pfam" id="PF04828">
    <property type="entry name" value="GFA"/>
    <property type="match status" value="1"/>
</dbReference>
<dbReference type="PANTHER" id="PTHR33337:SF40">
    <property type="entry name" value="CENP-V_GFA DOMAIN-CONTAINING PROTEIN-RELATED"/>
    <property type="match status" value="1"/>
</dbReference>
<sequence>MPLTGHCLCEAVSYVANVAEPDLVAYCHCDDCQRQSGSTYSLAAFLFIVPKDKVTINGHDRTFSSPGSSGYAVLCQSCP</sequence>
<reference evidence="6" key="2">
    <citation type="journal article" date="2023" name="IMA Fungus">
        <title>Comparative genomic study of the Penicillium genus elucidates a diverse pangenome and 15 lateral gene transfer events.</title>
        <authorList>
            <person name="Petersen C."/>
            <person name="Sorensen T."/>
            <person name="Nielsen M.R."/>
            <person name="Sondergaard T.E."/>
            <person name="Sorensen J.L."/>
            <person name="Fitzpatrick D.A."/>
            <person name="Frisvad J.C."/>
            <person name="Nielsen K.L."/>
        </authorList>
    </citation>
    <scope>NUCLEOTIDE SEQUENCE</scope>
    <source>
        <strain evidence="6">IBT 30761</strain>
    </source>
</reference>
<feature type="domain" description="CENP-V/GFA" evidence="5">
    <location>
        <begin position="3"/>
        <end position="79"/>
    </location>
</feature>
<dbReference type="GO" id="GO:0046872">
    <property type="term" value="F:metal ion binding"/>
    <property type="evidence" value="ECO:0007669"/>
    <property type="project" value="UniProtKB-KW"/>
</dbReference>
<keyword evidence="2" id="KW-0479">Metal-binding</keyword>
<dbReference type="AlphaFoldDB" id="A0A9W9KDS8"/>
<comment type="caution">
    <text evidence="6">The sequence shown here is derived from an EMBL/GenBank/DDBJ whole genome shotgun (WGS) entry which is preliminary data.</text>
</comment>
<accession>A0A9W9KDS8</accession>